<dbReference type="HOGENOM" id="CLU_800349_0_0_1"/>
<dbReference type="GeneID" id="17288833"/>
<dbReference type="PROSITE" id="PS51257">
    <property type="entry name" value="PROKAR_LIPOPROTEIN"/>
    <property type="match status" value="1"/>
</dbReference>
<evidence type="ECO:0000256" key="1">
    <source>
        <dbReference type="SAM" id="MobiDB-lite"/>
    </source>
</evidence>
<organism evidence="2">
    <name type="scientific">Guillardia theta (strain CCMP2712)</name>
    <name type="common">Cryptophyte</name>
    <dbReference type="NCBI Taxonomy" id="905079"/>
    <lineage>
        <taxon>Eukaryota</taxon>
        <taxon>Cryptophyceae</taxon>
        <taxon>Pyrenomonadales</taxon>
        <taxon>Geminigeraceae</taxon>
        <taxon>Guillardia</taxon>
    </lineage>
</organism>
<dbReference type="RefSeq" id="XP_005819076.1">
    <property type="nucleotide sequence ID" value="XM_005819019.1"/>
</dbReference>
<dbReference type="AlphaFoldDB" id="L1I763"/>
<reference evidence="4" key="2">
    <citation type="submission" date="2012-11" db="EMBL/GenBank/DDBJ databases">
        <authorList>
            <person name="Kuo A."/>
            <person name="Curtis B.A."/>
            <person name="Tanifuji G."/>
            <person name="Burki F."/>
            <person name="Gruber A."/>
            <person name="Irimia M."/>
            <person name="Maruyama S."/>
            <person name="Arias M.C."/>
            <person name="Ball S.G."/>
            <person name="Gile G.H."/>
            <person name="Hirakawa Y."/>
            <person name="Hopkins J.F."/>
            <person name="Rensing S.A."/>
            <person name="Schmutz J."/>
            <person name="Symeonidi A."/>
            <person name="Elias M."/>
            <person name="Eveleigh R.J."/>
            <person name="Herman E.K."/>
            <person name="Klute M.J."/>
            <person name="Nakayama T."/>
            <person name="Obornik M."/>
            <person name="Reyes-Prieto A."/>
            <person name="Armbrust E.V."/>
            <person name="Aves S.J."/>
            <person name="Beiko R.G."/>
            <person name="Coutinho P."/>
            <person name="Dacks J.B."/>
            <person name="Durnford D.G."/>
            <person name="Fast N.M."/>
            <person name="Green B.R."/>
            <person name="Grisdale C."/>
            <person name="Hempe F."/>
            <person name="Henrissat B."/>
            <person name="Hoppner M.P."/>
            <person name="Ishida K.-I."/>
            <person name="Kim E."/>
            <person name="Koreny L."/>
            <person name="Kroth P.G."/>
            <person name="Liu Y."/>
            <person name="Malik S.-B."/>
            <person name="Maier U.G."/>
            <person name="McRose D."/>
            <person name="Mock T."/>
            <person name="Neilson J.A."/>
            <person name="Onodera N.T."/>
            <person name="Poole A.M."/>
            <person name="Pritham E.J."/>
            <person name="Richards T.A."/>
            <person name="Rocap G."/>
            <person name="Roy S.W."/>
            <person name="Sarai C."/>
            <person name="Schaack S."/>
            <person name="Shirato S."/>
            <person name="Slamovits C.H."/>
            <person name="Spencer D.F."/>
            <person name="Suzuki S."/>
            <person name="Worden A.Z."/>
            <person name="Zauner S."/>
            <person name="Barry K."/>
            <person name="Bell C."/>
            <person name="Bharti A.K."/>
            <person name="Crow J.A."/>
            <person name="Grimwood J."/>
            <person name="Kramer R."/>
            <person name="Lindquist E."/>
            <person name="Lucas S."/>
            <person name="Salamov A."/>
            <person name="McFadden G.I."/>
            <person name="Lane C.E."/>
            <person name="Keeling P.J."/>
            <person name="Gray M.W."/>
            <person name="Grigoriev I.V."/>
            <person name="Archibald J.M."/>
        </authorList>
    </citation>
    <scope>NUCLEOTIDE SEQUENCE</scope>
    <source>
        <strain evidence="4">CCMP2712</strain>
    </source>
</reference>
<dbReference type="PaxDb" id="55529-EKX32096"/>
<dbReference type="EMBL" id="JH993211">
    <property type="protein sequence ID" value="EKX32096.1"/>
    <property type="molecule type" value="Genomic_DNA"/>
</dbReference>
<name>L1I763_GUITC</name>
<reference evidence="3" key="3">
    <citation type="submission" date="2016-03" db="UniProtKB">
        <authorList>
            <consortium name="EnsemblProtists"/>
        </authorList>
    </citation>
    <scope>IDENTIFICATION</scope>
</reference>
<evidence type="ECO:0000313" key="4">
    <source>
        <dbReference type="Proteomes" id="UP000011087"/>
    </source>
</evidence>
<evidence type="ECO:0000313" key="2">
    <source>
        <dbReference type="EMBL" id="EKX32096.1"/>
    </source>
</evidence>
<dbReference type="EnsemblProtists" id="EKX32096">
    <property type="protein sequence ID" value="EKX32096"/>
    <property type="gene ID" value="GUITHDRAFT_156415"/>
</dbReference>
<feature type="region of interest" description="Disordered" evidence="1">
    <location>
        <begin position="76"/>
        <end position="167"/>
    </location>
</feature>
<accession>L1I763</accession>
<gene>
    <name evidence="2" type="ORF">GUITHDRAFT_156415</name>
</gene>
<protein>
    <submittedName>
        <fullName evidence="2 3">Uncharacterized protein</fullName>
    </submittedName>
</protein>
<keyword evidence="4" id="KW-1185">Reference proteome</keyword>
<evidence type="ECO:0000313" key="3">
    <source>
        <dbReference type="EnsemblProtists" id="EKX32096"/>
    </source>
</evidence>
<dbReference type="KEGG" id="gtt:GUITHDRAFT_156415"/>
<proteinExistence type="predicted"/>
<reference evidence="2 4" key="1">
    <citation type="journal article" date="2012" name="Nature">
        <title>Algal genomes reveal evolutionary mosaicism and the fate of nucleomorphs.</title>
        <authorList>
            <consortium name="DOE Joint Genome Institute"/>
            <person name="Curtis B.A."/>
            <person name="Tanifuji G."/>
            <person name="Burki F."/>
            <person name="Gruber A."/>
            <person name="Irimia M."/>
            <person name="Maruyama S."/>
            <person name="Arias M.C."/>
            <person name="Ball S.G."/>
            <person name="Gile G.H."/>
            <person name="Hirakawa Y."/>
            <person name="Hopkins J.F."/>
            <person name="Kuo A."/>
            <person name="Rensing S.A."/>
            <person name="Schmutz J."/>
            <person name="Symeonidi A."/>
            <person name="Elias M."/>
            <person name="Eveleigh R.J."/>
            <person name="Herman E.K."/>
            <person name="Klute M.J."/>
            <person name="Nakayama T."/>
            <person name="Obornik M."/>
            <person name="Reyes-Prieto A."/>
            <person name="Armbrust E.V."/>
            <person name="Aves S.J."/>
            <person name="Beiko R.G."/>
            <person name="Coutinho P."/>
            <person name="Dacks J.B."/>
            <person name="Durnford D.G."/>
            <person name="Fast N.M."/>
            <person name="Green B.R."/>
            <person name="Grisdale C.J."/>
            <person name="Hempel F."/>
            <person name="Henrissat B."/>
            <person name="Hoppner M.P."/>
            <person name="Ishida K."/>
            <person name="Kim E."/>
            <person name="Koreny L."/>
            <person name="Kroth P.G."/>
            <person name="Liu Y."/>
            <person name="Malik S.B."/>
            <person name="Maier U.G."/>
            <person name="McRose D."/>
            <person name="Mock T."/>
            <person name="Neilson J.A."/>
            <person name="Onodera N.T."/>
            <person name="Poole A.M."/>
            <person name="Pritham E.J."/>
            <person name="Richards T.A."/>
            <person name="Rocap G."/>
            <person name="Roy S.W."/>
            <person name="Sarai C."/>
            <person name="Schaack S."/>
            <person name="Shirato S."/>
            <person name="Slamovits C.H."/>
            <person name="Spencer D.F."/>
            <person name="Suzuki S."/>
            <person name="Worden A.Z."/>
            <person name="Zauner S."/>
            <person name="Barry K."/>
            <person name="Bell C."/>
            <person name="Bharti A.K."/>
            <person name="Crow J.A."/>
            <person name="Grimwood J."/>
            <person name="Kramer R."/>
            <person name="Lindquist E."/>
            <person name="Lucas S."/>
            <person name="Salamov A."/>
            <person name="McFadden G.I."/>
            <person name="Lane C.E."/>
            <person name="Keeling P.J."/>
            <person name="Gray M.W."/>
            <person name="Grigoriev I.V."/>
            <person name="Archibald J.M."/>
        </authorList>
    </citation>
    <scope>NUCLEOTIDE SEQUENCE</scope>
    <source>
        <strain evidence="2 4">CCMP2712</strain>
    </source>
</reference>
<dbReference type="Proteomes" id="UP000011087">
    <property type="component" value="Unassembled WGS sequence"/>
</dbReference>
<sequence>MMARGAKGWAGPLLLMAAGVACLYVGTSMYRSRVQRAALFYAEVERPRGMLVEELTRPTLLVRNFALEPFMAAAATSSSSSPPAAAGKAPSSSGSPAQASSSQPASTGVFPPDGNADQDQKQAASKNESKAEEEGVFPPGVDDDEGKSDKDKQADASKGQTSGPVLPPSQKLLQACGARACAAGRGCDNRKFFSCLRVRQSQLRRIIWLKKRALRASAVGARLPHMLTSSEGILGSLPVIDESNGGPLADLPDAPLNPMENLPAENYPASGMLGSYPVVEASSGPLGAYPVVEVSGGPLSTLPADNSAETCGAASCNEDGCADEAFYACMHQLYARRYGMAQAVRRV</sequence>
<feature type="compositionally biased region" description="Low complexity" evidence="1">
    <location>
        <begin position="76"/>
        <end position="107"/>
    </location>
</feature>